<keyword evidence="2" id="KW-1185">Reference proteome</keyword>
<dbReference type="InterPro" id="IPR008868">
    <property type="entry name" value="TniB"/>
</dbReference>
<dbReference type="EMBL" id="CP003629">
    <property type="protein sequence ID" value="AFQ42445.1"/>
    <property type="molecule type" value="Genomic_DNA"/>
</dbReference>
<reference evidence="2" key="2">
    <citation type="submission" date="2012-08" db="EMBL/GenBank/DDBJ databases">
        <title>Finished genome of Desulfosporosinus meridiei DSM 13257.</title>
        <authorList>
            <person name="Huntemann M."/>
            <person name="Wei C.-L."/>
            <person name="Han J."/>
            <person name="Detter J.C."/>
            <person name="Han C."/>
            <person name="Davenport K."/>
            <person name="Daligault H."/>
            <person name="Erkkila T."/>
            <person name="Gu W."/>
            <person name="Munk A.C.C."/>
            <person name="Teshima H."/>
            <person name="Xu Y."/>
            <person name="Chain P."/>
            <person name="Tapia R."/>
            <person name="Chen A."/>
            <person name="Krypides N."/>
            <person name="Mavromatis K."/>
            <person name="Markowitz V."/>
            <person name="Szeto E."/>
            <person name="Ivanova N."/>
            <person name="Mikhailova N."/>
            <person name="Ovchinnikova G."/>
            <person name="Pagani I."/>
            <person name="Pati A."/>
            <person name="Goodwin L."/>
            <person name="Peters L."/>
            <person name="Pitluck S."/>
            <person name="Woyke T."/>
            <person name="Pester M."/>
            <person name="Spring S."/>
            <person name="Ollivier B."/>
            <person name="Rattei T."/>
            <person name="Klenk H.-P."/>
            <person name="Wagner M."/>
            <person name="Loy A."/>
        </authorList>
    </citation>
    <scope>NUCLEOTIDE SEQUENCE [LARGE SCALE GENOMIC DNA]</scope>
    <source>
        <strain evidence="2">ATCC BAA-275 / DSM 13257 / NCIMB 13706 / S10</strain>
    </source>
</reference>
<dbReference type="OrthoDB" id="8581376at2"/>
<dbReference type="eggNOG" id="COG2842">
    <property type="taxonomic scope" value="Bacteria"/>
</dbReference>
<dbReference type="AlphaFoldDB" id="J7ILL3"/>
<dbReference type="RefSeq" id="WP_014901367.1">
    <property type="nucleotide sequence ID" value="NC_018515.1"/>
</dbReference>
<sequence>MNNELSEKITEIQRSPIDKSLLINMTPEAKEKYVKNIMIVHPMMNVALTVLEDCKKSWKSAEPMCGCIFGDTRAGKTAVAKEFMRKFPEVQHEDRVIKPVFYSSVPSSSHIGPLVTQLLRDFKDPFWDKTYRNYNIPTGRFIELLKECRVELIIIDEVQQIVDRDKKRLIMESADWFKDLYNSTKIPLVFLGLPNASDIFQENEQLSGRVLRRETIDCFKFGDKDFRAFLYTFDKQLPFKEVSGLANKDTWERIFIATNGRMGFMKVLISESTKIAAESNLQAITFPVLAHAYNAVLKQEGPNPFLPGFDLKKAIEGLKK</sequence>
<dbReference type="HOGENOM" id="CLU_067529_0_0_9"/>
<dbReference type="Gene3D" id="3.40.50.300">
    <property type="entry name" value="P-loop containing nucleotide triphosphate hydrolases"/>
    <property type="match status" value="1"/>
</dbReference>
<dbReference type="InterPro" id="IPR027417">
    <property type="entry name" value="P-loop_NTPase"/>
</dbReference>
<name>J7ILL3_DESMD</name>
<dbReference type="Proteomes" id="UP000005262">
    <property type="component" value="Chromosome"/>
</dbReference>
<evidence type="ECO:0000313" key="2">
    <source>
        <dbReference type="Proteomes" id="UP000005262"/>
    </source>
</evidence>
<proteinExistence type="predicted"/>
<organism evidence="1 2">
    <name type="scientific">Desulfosporosinus meridiei (strain ATCC BAA-275 / DSM 13257 / KCTC 12902 / NCIMB 13706 / S10)</name>
    <dbReference type="NCBI Taxonomy" id="768704"/>
    <lineage>
        <taxon>Bacteria</taxon>
        <taxon>Bacillati</taxon>
        <taxon>Bacillota</taxon>
        <taxon>Clostridia</taxon>
        <taxon>Eubacteriales</taxon>
        <taxon>Desulfitobacteriaceae</taxon>
        <taxon>Desulfosporosinus</taxon>
    </lineage>
</organism>
<protein>
    <submittedName>
        <fullName evidence="1">TniB protein</fullName>
    </submittedName>
</protein>
<dbReference type="SUPFAM" id="SSF52540">
    <property type="entry name" value="P-loop containing nucleoside triphosphate hydrolases"/>
    <property type="match status" value="1"/>
</dbReference>
<gene>
    <name evidence="1" type="ordered locus">Desmer_0390</name>
</gene>
<dbReference type="Pfam" id="PF05621">
    <property type="entry name" value="TniB"/>
    <property type="match status" value="1"/>
</dbReference>
<accession>J7ILL3</accession>
<reference evidence="1 2" key="1">
    <citation type="journal article" date="2012" name="J. Bacteriol.">
        <title>Complete genome sequences of Desulfosporosinus orientis DSM765T, Desulfosporosinus youngiae DSM17734T, Desulfosporosinus meridiei DSM13257T, and Desulfosporosinus acidiphilus DSM22704T.</title>
        <authorList>
            <person name="Pester M."/>
            <person name="Brambilla E."/>
            <person name="Alazard D."/>
            <person name="Rattei T."/>
            <person name="Weinmaier T."/>
            <person name="Han J."/>
            <person name="Lucas S."/>
            <person name="Lapidus A."/>
            <person name="Cheng J.F."/>
            <person name="Goodwin L."/>
            <person name="Pitluck S."/>
            <person name="Peters L."/>
            <person name="Ovchinnikova G."/>
            <person name="Teshima H."/>
            <person name="Detter J.C."/>
            <person name="Han C.S."/>
            <person name="Tapia R."/>
            <person name="Land M.L."/>
            <person name="Hauser L."/>
            <person name="Kyrpides N.C."/>
            <person name="Ivanova N.N."/>
            <person name="Pagani I."/>
            <person name="Huntmann M."/>
            <person name="Wei C.L."/>
            <person name="Davenport K.W."/>
            <person name="Daligault H."/>
            <person name="Chain P.S."/>
            <person name="Chen A."/>
            <person name="Mavromatis K."/>
            <person name="Markowitz V."/>
            <person name="Szeto E."/>
            <person name="Mikhailova N."/>
            <person name="Pati A."/>
            <person name="Wagner M."/>
            <person name="Woyke T."/>
            <person name="Ollivier B."/>
            <person name="Klenk H.P."/>
            <person name="Spring S."/>
            <person name="Loy A."/>
        </authorList>
    </citation>
    <scope>NUCLEOTIDE SEQUENCE [LARGE SCALE GENOMIC DNA]</scope>
    <source>
        <strain evidence="2">ATCC BAA-275 / DSM 13257 / NCIMB 13706 / S10</strain>
    </source>
</reference>
<dbReference type="STRING" id="768704.Desmer_0390"/>
<dbReference type="KEGG" id="dmi:Desmer_0390"/>
<evidence type="ECO:0000313" key="1">
    <source>
        <dbReference type="EMBL" id="AFQ42445.1"/>
    </source>
</evidence>